<keyword evidence="3" id="KW-0677">Repeat</keyword>
<dbReference type="InterPro" id="IPR003598">
    <property type="entry name" value="Ig_sub2"/>
</dbReference>
<protein>
    <submittedName>
        <fullName evidence="7">Uncharacterized protein</fullName>
    </submittedName>
</protein>
<dbReference type="SMART" id="SM00082">
    <property type="entry name" value="LRRCT"/>
    <property type="match status" value="1"/>
</dbReference>
<dbReference type="Gene3D" id="3.10.20.90">
    <property type="entry name" value="Phosphatidylinositol 3-kinase Catalytic Subunit, Chain A, domain 1"/>
    <property type="match status" value="1"/>
</dbReference>
<dbReference type="EMBL" id="CAJNRF010012413">
    <property type="protein sequence ID" value="CAF2140902.1"/>
    <property type="molecule type" value="Genomic_DNA"/>
</dbReference>
<evidence type="ECO:0000313" key="8">
    <source>
        <dbReference type="EMBL" id="CAF2140902.1"/>
    </source>
</evidence>
<proteinExistence type="predicted"/>
<dbReference type="SUPFAM" id="SSF48726">
    <property type="entry name" value="Immunoglobulin"/>
    <property type="match status" value="1"/>
</dbReference>
<dbReference type="InterPro" id="IPR029071">
    <property type="entry name" value="Ubiquitin-like_domsf"/>
</dbReference>
<dbReference type="InterPro" id="IPR036179">
    <property type="entry name" value="Ig-like_dom_sf"/>
</dbReference>
<dbReference type="Gene3D" id="3.80.10.10">
    <property type="entry name" value="Ribonuclease Inhibitor"/>
    <property type="match status" value="1"/>
</dbReference>
<dbReference type="SMART" id="SM00213">
    <property type="entry name" value="UBQ"/>
    <property type="match status" value="1"/>
</dbReference>
<dbReference type="PROSITE" id="PS50053">
    <property type="entry name" value="UBIQUITIN_2"/>
    <property type="match status" value="1"/>
</dbReference>
<feature type="domain" description="Ubiquitin-like" evidence="5">
    <location>
        <begin position="720"/>
        <end position="791"/>
    </location>
</feature>
<dbReference type="CDD" id="cd00096">
    <property type="entry name" value="Ig"/>
    <property type="match status" value="1"/>
</dbReference>
<evidence type="ECO:0000256" key="2">
    <source>
        <dbReference type="ARBA" id="ARBA00022729"/>
    </source>
</evidence>
<reference evidence="7" key="1">
    <citation type="submission" date="2021-02" db="EMBL/GenBank/DDBJ databases">
        <authorList>
            <person name="Nowell W R."/>
        </authorList>
    </citation>
    <scope>NUCLEOTIDE SEQUENCE</scope>
</reference>
<dbReference type="SMART" id="SM00409">
    <property type="entry name" value="IG"/>
    <property type="match status" value="1"/>
</dbReference>
<evidence type="ECO:0000313" key="7">
    <source>
        <dbReference type="EMBL" id="CAF1180848.1"/>
    </source>
</evidence>
<name>A0A814UYG4_9BILA</name>
<feature type="domain" description="Ig-like" evidence="6">
    <location>
        <begin position="306"/>
        <end position="416"/>
    </location>
</feature>
<dbReference type="InterPro" id="IPR032675">
    <property type="entry name" value="LRR_dom_sf"/>
</dbReference>
<organism evidence="7 9">
    <name type="scientific">Rotaria magnacalcarata</name>
    <dbReference type="NCBI Taxonomy" id="392030"/>
    <lineage>
        <taxon>Eukaryota</taxon>
        <taxon>Metazoa</taxon>
        <taxon>Spiralia</taxon>
        <taxon>Gnathifera</taxon>
        <taxon>Rotifera</taxon>
        <taxon>Eurotatoria</taxon>
        <taxon>Bdelloidea</taxon>
        <taxon>Philodinida</taxon>
        <taxon>Philodinidae</taxon>
        <taxon>Rotaria</taxon>
    </lineage>
</organism>
<accession>A0A814UYG4</accession>
<dbReference type="InterPro" id="IPR013783">
    <property type="entry name" value="Ig-like_fold"/>
</dbReference>
<dbReference type="Pfam" id="PF13927">
    <property type="entry name" value="Ig_3"/>
    <property type="match status" value="1"/>
</dbReference>
<keyword evidence="4" id="KW-0812">Transmembrane</keyword>
<dbReference type="SMART" id="SM00408">
    <property type="entry name" value="IGc2"/>
    <property type="match status" value="1"/>
</dbReference>
<keyword evidence="2" id="KW-0732">Signal</keyword>
<dbReference type="Gene3D" id="2.60.40.10">
    <property type="entry name" value="Immunoglobulins"/>
    <property type="match status" value="1"/>
</dbReference>
<evidence type="ECO:0000256" key="3">
    <source>
        <dbReference type="ARBA" id="ARBA00022737"/>
    </source>
</evidence>
<keyword evidence="4" id="KW-1133">Transmembrane helix</keyword>
<keyword evidence="1" id="KW-0433">Leucine-rich repeat</keyword>
<comment type="caution">
    <text evidence="7">The sequence shown here is derived from an EMBL/GenBank/DDBJ whole genome shotgun (WGS) entry which is preliminary data.</text>
</comment>
<gene>
    <name evidence="7" type="ORF">CJN711_LOCUS11011</name>
    <name evidence="8" type="ORF">WKI299_LOCUS28359</name>
</gene>
<evidence type="ECO:0000259" key="5">
    <source>
        <dbReference type="PROSITE" id="PS50053"/>
    </source>
</evidence>
<dbReference type="PANTHER" id="PTHR24366">
    <property type="entry name" value="IG(IMMUNOGLOBULIN) AND LRR(LEUCINE RICH REPEAT) DOMAINS"/>
    <property type="match status" value="1"/>
</dbReference>
<dbReference type="SUPFAM" id="SSF52058">
    <property type="entry name" value="L domain-like"/>
    <property type="match status" value="1"/>
</dbReference>
<dbReference type="InterPro" id="IPR007110">
    <property type="entry name" value="Ig-like_dom"/>
</dbReference>
<feature type="transmembrane region" description="Helical" evidence="4">
    <location>
        <begin position="20"/>
        <end position="39"/>
    </location>
</feature>
<keyword evidence="4" id="KW-0472">Membrane</keyword>
<dbReference type="InterPro" id="IPR000626">
    <property type="entry name" value="Ubiquitin-like_dom"/>
</dbReference>
<dbReference type="AlphaFoldDB" id="A0A814UYG4"/>
<dbReference type="EMBL" id="CAJNOV010004583">
    <property type="protein sequence ID" value="CAF1180848.1"/>
    <property type="molecule type" value="Genomic_DNA"/>
</dbReference>
<dbReference type="Proteomes" id="UP000663856">
    <property type="component" value="Unassembled WGS sequence"/>
</dbReference>
<evidence type="ECO:0000259" key="6">
    <source>
        <dbReference type="PROSITE" id="PS50835"/>
    </source>
</evidence>
<dbReference type="SUPFAM" id="SSF54236">
    <property type="entry name" value="Ubiquitin-like"/>
    <property type="match status" value="1"/>
</dbReference>
<evidence type="ECO:0000313" key="9">
    <source>
        <dbReference type="Proteomes" id="UP000663855"/>
    </source>
</evidence>
<dbReference type="PROSITE" id="PS50835">
    <property type="entry name" value="IG_LIKE"/>
    <property type="match status" value="1"/>
</dbReference>
<sequence length="952" mass="109988">MDNLISIFVKCVLNAHMKLFIFVIVWYLPLIISTGMVHGRSLSCSCHLDGTGMTMVCNNVHSLAGYQQCIHEQLNLQSDLKLRRGGIITNLTITNHRLNSLSNDLLQFSYGNVHYQLSDLRYLYVVQGKLRQIDNQALVLIERAIEYVDLSNNELDQMPKLSTKNEEYSNLVKLILSHNHIQRLTISDVRVYNRLEELDLSFNRLQYIDMTIVNSLKNLKKLFINSNMLKSLTNNIKFPNNFHFKLSSNPFECDCRLRWLRNALNRLQYPIYHDEPKCETPKALADRKITTLSNEQFVCGPILSKPDMRIFIAATGELVTLRCDVYSDPAPEIWWTFQNKIIGKMISGVNEPDIHTGSYVIRYSCVSTSSIDLSPATCLNKTTTLTISNIGAEHNGTYNCVAAIRNQGRSDNEHLSYELRVRQTSLIYNSFLLWIIGIFLFLFLFLLTLLCLCFILRCYHSKQQQMKKNKELLFDSMNNHNGLLVENGNIYKEKNDDENRYVTNGVYDPYDMIDSRSQLGPPMYNEVRIVDATPLRSVGAGSMSSTLLRRNDPFYDSCRSDRQLYEQVYRPSPLESAIVDEFEDEMIFPTGYEEDYQYREDIMKPNQAVDPRRQAKLQHTNHDRTNVTSVLPALNNPNNNDNHQIQSKITSALNKSNLDSNSKFNTLESQYAGLVESQLYSICLSILEYRYLQKQRTNKQNSFDNYLECKFSFCSETNTMKIHIKTVTGMADTYTFEVEPSTTIRRLKEHFCEKTNCEKDLLTLCLILNEEELEEDDKTLSDYNLKDNIQVDSRWLGQIYRGDLNFKGSRFIDANNSKGLKRAEWSNKAPQWRKSIRGLCLEGKCVTPGCAAKGQNVVMRIGYKRFNVVVDPDETTTMCPMCRHFVEPITCTFNNCWWRYDGVQQPEPGKPPKRYSSEWCEADDAYHYFDEGTSGIVTWRSLIFEAVKEKPV</sequence>
<evidence type="ECO:0000256" key="4">
    <source>
        <dbReference type="SAM" id="Phobius"/>
    </source>
</evidence>
<dbReference type="Proteomes" id="UP000663855">
    <property type="component" value="Unassembled WGS sequence"/>
</dbReference>
<dbReference type="InterPro" id="IPR000483">
    <property type="entry name" value="Cys-rich_flank_reg_C"/>
</dbReference>
<dbReference type="PANTHER" id="PTHR24366:SF96">
    <property type="entry name" value="LEUCINE RICH REPEAT CONTAINING 53"/>
    <property type="match status" value="1"/>
</dbReference>
<feature type="transmembrane region" description="Helical" evidence="4">
    <location>
        <begin position="431"/>
        <end position="459"/>
    </location>
</feature>
<evidence type="ECO:0000256" key="1">
    <source>
        <dbReference type="ARBA" id="ARBA00022614"/>
    </source>
</evidence>
<dbReference type="InterPro" id="IPR003599">
    <property type="entry name" value="Ig_sub"/>
</dbReference>
<dbReference type="Pfam" id="PF00240">
    <property type="entry name" value="ubiquitin"/>
    <property type="match status" value="1"/>
</dbReference>